<dbReference type="Pfam" id="PF14716">
    <property type="entry name" value="HHH_8"/>
    <property type="match status" value="1"/>
</dbReference>
<dbReference type="Gene3D" id="1.10.150.110">
    <property type="entry name" value="DNA polymerase beta, N-terminal domain-like"/>
    <property type="match status" value="1"/>
</dbReference>
<dbReference type="Pfam" id="PF02811">
    <property type="entry name" value="PHP"/>
    <property type="match status" value="1"/>
</dbReference>
<keyword evidence="11" id="KW-0227">DNA damage</keyword>
<dbReference type="InterPro" id="IPR002054">
    <property type="entry name" value="DNA-dir_DNA_pol_X"/>
</dbReference>
<evidence type="ECO:0000256" key="12">
    <source>
        <dbReference type="ARBA" id="ARBA00022843"/>
    </source>
</evidence>
<comment type="caution">
    <text evidence="25">The sequence shown here is derived from an EMBL/GenBank/DDBJ whole genome shotgun (WGS) entry which is preliminary data.</text>
</comment>
<feature type="domain" description="Polymerase/histidinol phosphatase N-terminal" evidence="23">
    <location>
        <begin position="366"/>
        <end position="460"/>
    </location>
</feature>
<dbReference type="InterPro" id="IPR003141">
    <property type="entry name" value="Pol/His_phosphatase_N"/>
</dbReference>
<evidence type="ECO:0000256" key="17">
    <source>
        <dbReference type="ARBA" id="ARBA00035726"/>
    </source>
</evidence>
<evidence type="ECO:0000256" key="7">
    <source>
        <dbReference type="ARBA" id="ARBA00022634"/>
    </source>
</evidence>
<dbReference type="InterPro" id="IPR027421">
    <property type="entry name" value="DNA_pol_lamdba_lyase_dom_sf"/>
</dbReference>
<comment type="catalytic activity">
    <reaction evidence="21">
        <text>DNA(n) + a 2'-deoxyribonucleoside 5'-triphosphate = DNA(n+1) + diphosphate</text>
        <dbReference type="Rhea" id="RHEA:22508"/>
        <dbReference type="Rhea" id="RHEA-COMP:17339"/>
        <dbReference type="Rhea" id="RHEA-COMP:17340"/>
        <dbReference type="ChEBI" id="CHEBI:33019"/>
        <dbReference type="ChEBI" id="CHEBI:61560"/>
        <dbReference type="ChEBI" id="CHEBI:173112"/>
        <dbReference type="EC" id="2.7.7.7"/>
    </reaction>
</comment>
<evidence type="ECO:0000256" key="10">
    <source>
        <dbReference type="ARBA" id="ARBA00022705"/>
    </source>
</evidence>
<dbReference type="InterPro" id="IPR002008">
    <property type="entry name" value="DNA_pol_X_beta-like"/>
</dbReference>
<evidence type="ECO:0000256" key="5">
    <source>
        <dbReference type="ARBA" id="ARBA00020020"/>
    </source>
</evidence>
<evidence type="ECO:0000256" key="16">
    <source>
        <dbReference type="ARBA" id="ARBA00035717"/>
    </source>
</evidence>
<dbReference type="CDD" id="cd00141">
    <property type="entry name" value="NT_POLXc"/>
    <property type="match status" value="1"/>
</dbReference>
<comment type="subcellular location">
    <subcellularLocation>
        <location evidence="2">Cytoplasm</location>
    </subcellularLocation>
</comment>
<evidence type="ECO:0000256" key="8">
    <source>
        <dbReference type="ARBA" id="ARBA00022679"/>
    </source>
</evidence>
<evidence type="ECO:0000256" key="20">
    <source>
        <dbReference type="ARBA" id="ARBA00045548"/>
    </source>
</evidence>
<dbReference type="EC" id="2.7.7.7" evidence="3"/>
<evidence type="ECO:0000313" key="25">
    <source>
        <dbReference type="EMBL" id="OGM90243.1"/>
    </source>
</evidence>
<feature type="domain" description="Helix-hairpin-helix DNA-binding motif class 1" evidence="22">
    <location>
        <begin position="128"/>
        <end position="147"/>
    </location>
</feature>
<dbReference type="Gene3D" id="3.20.20.140">
    <property type="entry name" value="Metal-dependent hydrolases"/>
    <property type="match status" value="1"/>
</dbReference>
<feature type="domain" description="Helix-hairpin-helix DNA-binding motif class 1" evidence="22">
    <location>
        <begin position="53"/>
        <end position="72"/>
    </location>
</feature>
<dbReference type="GO" id="GO:0006281">
    <property type="term" value="P:DNA repair"/>
    <property type="evidence" value="ECO:0007669"/>
    <property type="project" value="UniProtKB-KW"/>
</dbReference>
<keyword evidence="8" id="KW-0808">Transferase</keyword>
<dbReference type="GO" id="GO:0005829">
    <property type="term" value="C:cytosol"/>
    <property type="evidence" value="ECO:0007669"/>
    <property type="project" value="TreeGrafter"/>
</dbReference>
<dbReference type="Pfam" id="PF14520">
    <property type="entry name" value="HHH_5"/>
    <property type="match status" value="1"/>
</dbReference>
<dbReference type="InterPro" id="IPR022312">
    <property type="entry name" value="DNA_pol_X"/>
</dbReference>
<evidence type="ECO:0000256" key="9">
    <source>
        <dbReference type="ARBA" id="ARBA00022695"/>
    </source>
</evidence>
<keyword evidence="15" id="KW-0234">DNA repair</keyword>
<evidence type="ECO:0000256" key="3">
    <source>
        <dbReference type="ARBA" id="ARBA00012417"/>
    </source>
</evidence>
<evidence type="ECO:0000256" key="14">
    <source>
        <dbReference type="ARBA" id="ARBA00023053"/>
    </source>
</evidence>
<dbReference type="PRINTS" id="PR00870">
    <property type="entry name" value="DNAPOLXBETA"/>
</dbReference>
<dbReference type="InterPro" id="IPR003583">
    <property type="entry name" value="Hlx-hairpin-Hlx_DNA-bd_motif"/>
</dbReference>
<evidence type="ECO:0000259" key="23">
    <source>
        <dbReference type="SMART" id="SM00481"/>
    </source>
</evidence>
<dbReference type="EC" id="4.2.99.18" evidence="4"/>
<keyword evidence="13" id="KW-0239">DNA-directed DNA polymerase</keyword>
<sequence length="613" mass="69742">MISQEISKIFQNIALYFEMDGVAFKPQAYEKAAINLETLSEDVKDIYKKGGREALEEIPGVGKNIADKIIEYIKTGKIREYQALKKKIPVNINELILVEGIGPKGVKYLYKKLKIKNLKDLERAAKARKIRNLPNFGEKKEQNILEGIEFIKRSKGRFLLGEILPRVQEIISRLKKLKEIKQISEAGSVRRRKETIGDVDILITTNPRPYGARLASNEAAKKVIDYFVSMPGVVKIWGKGPTKASVRLNDGFDVDLRVLPDRQFGSALQYFTGSKEHNIVLRKIAINNSLKLSEYGLFQYFGSRTSKIGKSDFPKFKMVAGRTEKDIYAKLGMSYIEPELRENTGEIESAIKKSLPDLIGYDDIKGDLHVHSNWDAPKQSKLATGQGSENSIEDLANEAIKMGYQYIGIADHTKFLRIENGLDEKQLIKRNKEIDKLNTKYKIQNTKFKVLKGCETNIMADGSIDIDDKVLAQMDFVIAGIHSQMKMSKTKMTERITRAMRNPNVDIISHPTGRILKKRDEYEVDFDKLLEAAKYTGTILEINAFPLRLDLSDVHIKKAKQAGVKMIINTDAHKKKHLRLMEYGVSQARRGWAEKKDIINAWPLERLIRAIKK</sequence>
<dbReference type="GO" id="GO:0008270">
    <property type="term" value="F:zinc ion binding"/>
    <property type="evidence" value="ECO:0007669"/>
    <property type="project" value="TreeGrafter"/>
</dbReference>
<evidence type="ECO:0000256" key="2">
    <source>
        <dbReference type="ARBA" id="ARBA00004496"/>
    </source>
</evidence>
<dbReference type="Gene3D" id="1.10.150.20">
    <property type="entry name" value="5' to 3' exonuclease, C-terminal subdomain"/>
    <property type="match status" value="1"/>
</dbReference>
<comment type="catalytic activity">
    <reaction evidence="19">
        <text>a 5'-end 2'-deoxyribose-2'-deoxyribonucleotide-DNA = (2E,4S)-4-hydroxypenten-2-al-5-phosphate + a 5'-end 5'-phospho-2'-deoxyribonucleoside-DNA + H(+)</text>
        <dbReference type="Rhea" id="RHEA:76255"/>
        <dbReference type="Rhea" id="RHEA-COMP:13180"/>
        <dbReference type="Rhea" id="RHEA-COMP:18657"/>
        <dbReference type="ChEBI" id="CHEBI:15378"/>
        <dbReference type="ChEBI" id="CHEBI:136412"/>
        <dbReference type="ChEBI" id="CHEBI:195194"/>
        <dbReference type="ChEBI" id="CHEBI:195195"/>
    </reaction>
</comment>
<organism evidence="25 26">
    <name type="scientific">Candidatus Wolfebacteria bacterium RBG_13_41_7</name>
    <dbReference type="NCBI Taxonomy" id="1802554"/>
    <lineage>
        <taxon>Bacteria</taxon>
        <taxon>Candidatus Wolfeibacteriota</taxon>
    </lineage>
</organism>
<dbReference type="GO" id="GO:0042578">
    <property type="term" value="F:phosphoric ester hydrolase activity"/>
    <property type="evidence" value="ECO:0007669"/>
    <property type="project" value="TreeGrafter"/>
</dbReference>
<comment type="cofactor">
    <cofactor evidence="1">
        <name>Mg(2+)</name>
        <dbReference type="ChEBI" id="CHEBI:18420"/>
    </cofactor>
</comment>
<dbReference type="NCBIfam" id="NF006375">
    <property type="entry name" value="PRK08609.1"/>
    <property type="match status" value="1"/>
</dbReference>
<dbReference type="SUPFAM" id="SSF81301">
    <property type="entry name" value="Nucleotidyltransferase"/>
    <property type="match status" value="1"/>
</dbReference>
<feature type="domain" description="DNA-directed DNA polymerase X" evidence="24">
    <location>
        <begin position="1"/>
        <end position="342"/>
    </location>
</feature>
<dbReference type="SMART" id="SM00483">
    <property type="entry name" value="POLXc"/>
    <property type="match status" value="1"/>
</dbReference>
<proteinExistence type="predicted"/>
<dbReference type="InterPro" id="IPR029398">
    <property type="entry name" value="PolB_thumb"/>
</dbReference>
<dbReference type="AlphaFoldDB" id="A0A1F8DNN8"/>
<evidence type="ECO:0000256" key="15">
    <source>
        <dbReference type="ARBA" id="ARBA00023204"/>
    </source>
</evidence>
<dbReference type="InterPro" id="IPR050243">
    <property type="entry name" value="PHP_phosphatase"/>
</dbReference>
<evidence type="ECO:0000256" key="18">
    <source>
        <dbReference type="ARBA" id="ARBA00044632"/>
    </source>
</evidence>
<accession>A0A1F8DNN8</accession>
<keyword evidence="7" id="KW-0237">DNA synthesis</keyword>
<dbReference type="InterPro" id="IPR047967">
    <property type="entry name" value="PolX_PHP"/>
</dbReference>
<dbReference type="Gene3D" id="3.30.460.10">
    <property type="entry name" value="Beta Polymerase, domain 2"/>
    <property type="match status" value="1"/>
</dbReference>
<dbReference type="Pfam" id="PF14791">
    <property type="entry name" value="DNA_pol_B_thumb"/>
    <property type="match status" value="1"/>
</dbReference>
<dbReference type="Proteomes" id="UP000182002">
    <property type="component" value="Unassembled WGS sequence"/>
</dbReference>
<evidence type="ECO:0000256" key="6">
    <source>
        <dbReference type="ARBA" id="ARBA00022481"/>
    </source>
</evidence>
<dbReference type="SMART" id="SM00481">
    <property type="entry name" value="POLIIIAc"/>
    <property type="match status" value="1"/>
</dbReference>
<evidence type="ECO:0000313" key="26">
    <source>
        <dbReference type="Proteomes" id="UP000182002"/>
    </source>
</evidence>
<keyword evidence="12" id="KW-0832">Ubl conjugation</keyword>
<dbReference type="SUPFAM" id="SSF89550">
    <property type="entry name" value="PHP domain-like"/>
    <property type="match status" value="1"/>
</dbReference>
<dbReference type="PIRSF" id="PIRSF005047">
    <property type="entry name" value="UCP005047_YshC"/>
    <property type="match status" value="1"/>
</dbReference>
<evidence type="ECO:0000259" key="24">
    <source>
        <dbReference type="SMART" id="SM00483"/>
    </source>
</evidence>
<protein>
    <recommendedName>
        <fullName evidence="5">DNA polymerase beta</fullName>
        <ecNumber evidence="3">2.7.7.7</ecNumber>
        <ecNumber evidence="4">4.2.99.18</ecNumber>
    </recommendedName>
    <alternativeName>
        <fullName evidence="16">5'-deoxyribose-phosphate lyase</fullName>
    </alternativeName>
    <alternativeName>
        <fullName evidence="17">AP lyase</fullName>
    </alternativeName>
</protein>
<dbReference type="EMBL" id="MGIO01000004">
    <property type="protein sequence ID" value="OGM90243.1"/>
    <property type="molecule type" value="Genomic_DNA"/>
</dbReference>
<evidence type="ECO:0000256" key="19">
    <source>
        <dbReference type="ARBA" id="ARBA00044678"/>
    </source>
</evidence>
<dbReference type="InterPro" id="IPR022311">
    <property type="entry name" value="PolX-like"/>
</dbReference>
<evidence type="ECO:0000256" key="13">
    <source>
        <dbReference type="ARBA" id="ARBA00022932"/>
    </source>
</evidence>
<dbReference type="PANTHER" id="PTHR36928">
    <property type="entry name" value="PHOSPHATASE YCDX-RELATED"/>
    <property type="match status" value="1"/>
</dbReference>
<dbReference type="SUPFAM" id="SSF47802">
    <property type="entry name" value="DNA polymerase beta, N-terminal domain-like"/>
    <property type="match status" value="1"/>
</dbReference>
<dbReference type="InterPro" id="IPR004013">
    <property type="entry name" value="PHP_dom"/>
</dbReference>
<name>A0A1F8DNN8_9BACT</name>
<dbReference type="GO" id="GO:0140078">
    <property type="term" value="F:class I DNA-(apurinic or apyrimidinic site) endonuclease activity"/>
    <property type="evidence" value="ECO:0007669"/>
    <property type="project" value="UniProtKB-EC"/>
</dbReference>
<feature type="domain" description="Helix-hairpin-helix DNA-binding motif class 1" evidence="22">
    <location>
        <begin position="93"/>
        <end position="112"/>
    </location>
</feature>
<evidence type="ECO:0000256" key="11">
    <source>
        <dbReference type="ARBA" id="ARBA00022763"/>
    </source>
</evidence>
<evidence type="ECO:0000256" key="1">
    <source>
        <dbReference type="ARBA" id="ARBA00001946"/>
    </source>
</evidence>
<keyword evidence="9" id="KW-0548">Nucleotidyltransferase</keyword>
<gene>
    <name evidence="25" type="ORF">A3J77_00025</name>
</gene>
<dbReference type="InterPro" id="IPR016195">
    <property type="entry name" value="Pol/histidinol_Pase-like"/>
</dbReference>
<dbReference type="PANTHER" id="PTHR36928:SF1">
    <property type="entry name" value="PHOSPHATASE YCDX-RELATED"/>
    <property type="match status" value="1"/>
</dbReference>
<keyword evidence="6" id="KW-0488">Methylation</keyword>
<comment type="catalytic activity">
    <reaction evidence="18">
        <text>2'-deoxyribonucleotide-(2'-deoxyribose 5'-phosphate)-2'-deoxyribonucleotide-DNA = a 3'-end 2'-deoxyribonucleotide-(2,3-dehydro-2,3-deoxyribose 5'-phosphate)-DNA + a 5'-end 5'-phospho-2'-deoxyribonucleoside-DNA + H(+)</text>
        <dbReference type="Rhea" id="RHEA:66592"/>
        <dbReference type="Rhea" id="RHEA-COMP:13180"/>
        <dbReference type="Rhea" id="RHEA-COMP:16897"/>
        <dbReference type="Rhea" id="RHEA-COMP:17067"/>
        <dbReference type="ChEBI" id="CHEBI:15378"/>
        <dbReference type="ChEBI" id="CHEBI:136412"/>
        <dbReference type="ChEBI" id="CHEBI:157695"/>
        <dbReference type="ChEBI" id="CHEBI:167181"/>
        <dbReference type="EC" id="4.2.99.18"/>
    </reaction>
</comment>
<comment type="function">
    <text evidence="20">Repair polymerase that plays a key role in base-excision repair. During this process, the damaged base is excised by specific DNA glycosylases, the DNA backbone is nicked at the abasic site by an apurinic/apyrimidic (AP) endonuclease, and POLB removes 5'-deoxyribose-phosphate from the preincised AP site acting as a 5'-deoxyribose-phosphate lyase (5'-dRP lyase); through its DNA polymerase activity, it adds one nucleotide to the 3' end of the arising single-nucleotide gap. Conducts 'gap-filling' DNA synthesis in a stepwise distributive fashion rather than in a processive fashion as for other DNA polymerases. It is also able to cleave sugar-phosphate bonds 3' to an intact AP site, acting as an AP lyase.</text>
</comment>
<evidence type="ECO:0000256" key="4">
    <source>
        <dbReference type="ARBA" id="ARBA00012720"/>
    </source>
</evidence>
<dbReference type="CDD" id="cd07436">
    <property type="entry name" value="PHP_PolX"/>
    <property type="match status" value="1"/>
</dbReference>
<dbReference type="InterPro" id="IPR043519">
    <property type="entry name" value="NT_sf"/>
</dbReference>
<evidence type="ECO:0000256" key="21">
    <source>
        <dbReference type="ARBA" id="ARBA00049244"/>
    </source>
</evidence>
<dbReference type="GO" id="GO:0003677">
    <property type="term" value="F:DNA binding"/>
    <property type="evidence" value="ECO:0007669"/>
    <property type="project" value="InterPro"/>
</dbReference>
<dbReference type="Gene3D" id="3.30.210.10">
    <property type="entry name" value="DNA polymerase, thumb domain"/>
    <property type="match status" value="1"/>
</dbReference>
<dbReference type="InterPro" id="IPR010996">
    <property type="entry name" value="HHH_MUS81"/>
</dbReference>
<keyword evidence="10" id="KW-0235">DNA replication</keyword>
<keyword evidence="14" id="KW-0915">Sodium</keyword>
<reference evidence="25 26" key="1">
    <citation type="journal article" date="2016" name="Nat. Commun.">
        <title>Thousands of microbial genomes shed light on interconnected biogeochemical processes in an aquifer system.</title>
        <authorList>
            <person name="Anantharaman K."/>
            <person name="Brown C.T."/>
            <person name="Hug L.A."/>
            <person name="Sharon I."/>
            <person name="Castelle C.J."/>
            <person name="Probst A.J."/>
            <person name="Thomas B.C."/>
            <person name="Singh A."/>
            <person name="Wilkins M.J."/>
            <person name="Karaoz U."/>
            <person name="Brodie E.L."/>
            <person name="Williams K.H."/>
            <person name="Hubbard S.S."/>
            <person name="Banfield J.F."/>
        </authorList>
    </citation>
    <scope>NUCLEOTIDE SEQUENCE [LARGE SCALE GENOMIC DNA]</scope>
</reference>
<dbReference type="SMART" id="SM00278">
    <property type="entry name" value="HhH1"/>
    <property type="match status" value="3"/>
</dbReference>
<evidence type="ECO:0000259" key="22">
    <source>
        <dbReference type="SMART" id="SM00278"/>
    </source>
</evidence>
<dbReference type="GO" id="GO:0003887">
    <property type="term" value="F:DNA-directed DNA polymerase activity"/>
    <property type="evidence" value="ECO:0007669"/>
    <property type="project" value="UniProtKB-KW"/>
</dbReference>
<dbReference type="PRINTS" id="PR00869">
    <property type="entry name" value="DNAPOLX"/>
</dbReference>
<dbReference type="InterPro" id="IPR037160">
    <property type="entry name" value="DNA_Pol_thumb_sf"/>
</dbReference>